<dbReference type="OrthoDB" id="4297596at2759"/>
<accession>A0A0D2AH16</accession>
<gene>
    <name evidence="1" type="ORF">PV09_03063</name>
</gene>
<dbReference type="GeneID" id="27311036"/>
<keyword evidence="2" id="KW-1185">Reference proteome</keyword>
<reference evidence="1 2" key="1">
    <citation type="submission" date="2015-01" db="EMBL/GenBank/DDBJ databases">
        <title>The Genome Sequence of Ochroconis gallopava CBS43764.</title>
        <authorList>
            <consortium name="The Broad Institute Genomics Platform"/>
            <person name="Cuomo C."/>
            <person name="de Hoog S."/>
            <person name="Gorbushina A."/>
            <person name="Stielow B."/>
            <person name="Teixiera M."/>
            <person name="Abouelleil A."/>
            <person name="Chapman S.B."/>
            <person name="Priest M."/>
            <person name="Young S.K."/>
            <person name="Wortman J."/>
            <person name="Nusbaum C."/>
            <person name="Birren B."/>
        </authorList>
    </citation>
    <scope>NUCLEOTIDE SEQUENCE [LARGE SCALE GENOMIC DNA]</scope>
    <source>
        <strain evidence="1 2">CBS 43764</strain>
    </source>
</reference>
<dbReference type="EMBL" id="KN847536">
    <property type="protein sequence ID" value="KIW05860.1"/>
    <property type="molecule type" value="Genomic_DNA"/>
</dbReference>
<proteinExistence type="predicted"/>
<dbReference type="AlphaFoldDB" id="A0A0D2AH16"/>
<evidence type="ECO:0000313" key="2">
    <source>
        <dbReference type="Proteomes" id="UP000053259"/>
    </source>
</evidence>
<name>A0A0D2AH16_9PEZI</name>
<dbReference type="InParanoid" id="A0A0D2AH16"/>
<sequence>MDTRDSHRVVLQVCVTDLPGSPQNRHNVLGNAFCKQILKRDFNSQIQAPSYDFMHIPPNFDTEKPVRRWFICDLNVNRRLNKEQVLELPHSVYSVSRRNNEWNFIPRNHYVEKAKEYCATYYWGGRQEQDMADTLRVSQISNRGETEST</sequence>
<dbReference type="HOGENOM" id="CLU_131039_0_0_1"/>
<dbReference type="Proteomes" id="UP000053259">
    <property type="component" value="Unassembled WGS sequence"/>
</dbReference>
<protein>
    <submittedName>
        <fullName evidence="1">Uncharacterized protein</fullName>
    </submittedName>
</protein>
<dbReference type="VEuPathDB" id="FungiDB:PV09_03063"/>
<dbReference type="RefSeq" id="XP_016215729.1">
    <property type="nucleotide sequence ID" value="XM_016356206.1"/>
</dbReference>
<organism evidence="1 2">
    <name type="scientific">Verruconis gallopava</name>
    <dbReference type="NCBI Taxonomy" id="253628"/>
    <lineage>
        <taxon>Eukaryota</taxon>
        <taxon>Fungi</taxon>
        <taxon>Dikarya</taxon>
        <taxon>Ascomycota</taxon>
        <taxon>Pezizomycotina</taxon>
        <taxon>Dothideomycetes</taxon>
        <taxon>Pleosporomycetidae</taxon>
        <taxon>Venturiales</taxon>
        <taxon>Sympoventuriaceae</taxon>
        <taxon>Verruconis</taxon>
    </lineage>
</organism>
<evidence type="ECO:0000313" key="1">
    <source>
        <dbReference type="EMBL" id="KIW05860.1"/>
    </source>
</evidence>